<comment type="caution">
    <text evidence="2">The sequence shown here is derived from an EMBL/GenBank/DDBJ whole genome shotgun (WGS) entry which is preliminary data.</text>
</comment>
<organism evidence="2 3">
    <name type="scientific">Mesorhabditis spiculigera</name>
    <dbReference type="NCBI Taxonomy" id="96644"/>
    <lineage>
        <taxon>Eukaryota</taxon>
        <taxon>Metazoa</taxon>
        <taxon>Ecdysozoa</taxon>
        <taxon>Nematoda</taxon>
        <taxon>Chromadorea</taxon>
        <taxon>Rhabditida</taxon>
        <taxon>Rhabditina</taxon>
        <taxon>Rhabditomorpha</taxon>
        <taxon>Rhabditoidea</taxon>
        <taxon>Rhabditidae</taxon>
        <taxon>Mesorhabditinae</taxon>
        <taxon>Mesorhabditis</taxon>
    </lineage>
</organism>
<evidence type="ECO:0008006" key="4">
    <source>
        <dbReference type="Google" id="ProtNLM"/>
    </source>
</evidence>
<evidence type="ECO:0000256" key="1">
    <source>
        <dbReference type="SAM" id="SignalP"/>
    </source>
</evidence>
<feature type="non-terminal residue" evidence="2">
    <location>
        <position position="1"/>
    </location>
</feature>
<reference evidence="2" key="1">
    <citation type="submission" date="2023-06" db="EMBL/GenBank/DDBJ databases">
        <authorList>
            <person name="Delattre M."/>
        </authorList>
    </citation>
    <scope>NUCLEOTIDE SEQUENCE</scope>
    <source>
        <strain evidence="2">AF72</strain>
    </source>
</reference>
<feature type="signal peptide" evidence="1">
    <location>
        <begin position="1"/>
        <end position="19"/>
    </location>
</feature>
<name>A0AA36CGU3_9BILA</name>
<proteinExistence type="predicted"/>
<evidence type="ECO:0000313" key="3">
    <source>
        <dbReference type="Proteomes" id="UP001177023"/>
    </source>
</evidence>
<dbReference type="PANTHER" id="PTHR36519:SF9">
    <property type="entry name" value="EB DOMAIN-CONTAINING PROTEIN-RELATED"/>
    <property type="match status" value="1"/>
</dbReference>
<gene>
    <name evidence="2" type="ORF">MSPICULIGERA_LOCUS7276</name>
</gene>
<dbReference type="Proteomes" id="UP001177023">
    <property type="component" value="Unassembled WGS sequence"/>
</dbReference>
<evidence type="ECO:0000313" key="2">
    <source>
        <dbReference type="EMBL" id="CAJ0568762.1"/>
    </source>
</evidence>
<dbReference type="PANTHER" id="PTHR36519">
    <property type="entry name" value="FIP (FUNGUS-INDUCED PROTEIN) RELATED-RELATED"/>
    <property type="match status" value="1"/>
</dbReference>
<keyword evidence="1" id="KW-0732">Signal</keyword>
<keyword evidence="3" id="KW-1185">Reference proteome</keyword>
<dbReference type="EMBL" id="CATQJA010001818">
    <property type="protein sequence ID" value="CAJ0568762.1"/>
    <property type="molecule type" value="Genomic_DNA"/>
</dbReference>
<feature type="chain" id="PRO_5041223276" description="Dickkopf N-terminal cysteine-rich domain-containing protein" evidence="1">
    <location>
        <begin position="20"/>
        <end position="281"/>
    </location>
</feature>
<protein>
    <recommendedName>
        <fullName evidence="4">Dickkopf N-terminal cysteine-rich domain-containing protein</fullName>
    </recommendedName>
</protein>
<dbReference type="AlphaFoldDB" id="A0AA36CGU3"/>
<sequence>MRLIIAFALLGAALAGKAAQSCRSSSDCDRNFICERGYCQDPKEIVLDGDCNNPNEEWLDCGDNSRKCIRKSDCPKKPSPSSDSCFIDRDCPSGFACGFGKCTPLKPRTPSSARAGDRCSIKADCGPGLTCRDSRCEREQMNSGRAGDSCRASIECESPLNCQLGKCSRGSAPAPLPSQHEGREGSRCITSFECESPLNCERGTCSRQTSAFTSFPQTSGRGGSDCRKDIDCDPGLLCARGQVCRPTDREKRTESELCEYTHQCEGILICRDSKCQRSRPL</sequence>
<accession>A0AA36CGU3</accession>